<dbReference type="InterPro" id="IPR006156">
    <property type="entry name" value="Dihydroneopterin_aldolase"/>
</dbReference>
<evidence type="ECO:0000256" key="5">
    <source>
        <dbReference type="ARBA" id="ARBA00022909"/>
    </source>
</evidence>
<dbReference type="EMBL" id="KN847046">
    <property type="protein sequence ID" value="KIW23644.1"/>
    <property type="molecule type" value="Genomic_DNA"/>
</dbReference>
<accession>A0A0D2CJB0</accession>
<dbReference type="GO" id="GO:0005737">
    <property type="term" value="C:cytoplasm"/>
    <property type="evidence" value="ECO:0007669"/>
    <property type="project" value="TreeGrafter"/>
</dbReference>
<dbReference type="PANTHER" id="PTHR42844">
    <property type="entry name" value="DIHYDRONEOPTERIN ALDOLASE 1-RELATED"/>
    <property type="match status" value="1"/>
</dbReference>
<dbReference type="AlphaFoldDB" id="A0A0D2CJB0"/>
<dbReference type="Pfam" id="PF02152">
    <property type="entry name" value="FolB"/>
    <property type="match status" value="1"/>
</dbReference>
<keyword evidence="5" id="KW-0289">Folate biosynthesis</keyword>
<dbReference type="RefSeq" id="XP_016243860.1">
    <property type="nucleotide sequence ID" value="XM_016399298.1"/>
</dbReference>
<dbReference type="GO" id="GO:0046656">
    <property type="term" value="P:folic acid biosynthetic process"/>
    <property type="evidence" value="ECO:0007669"/>
    <property type="project" value="UniProtKB-KW"/>
</dbReference>
<dbReference type="STRING" id="569365.A0A0D2CJB0"/>
<dbReference type="HOGENOM" id="CLU_062068_1_0_1"/>
<feature type="domain" description="Dihydroneopterin aldolase/epimerase" evidence="8">
    <location>
        <begin position="137"/>
        <end position="248"/>
    </location>
</feature>
<sequence length="264" mass="29009">MAISTMDKVILKNMRFDIPVGLDAWRRFRKPQPVSITIEAQPTSTLEPAASKDDVNLSLDYGKLYKKILAAFKDADPEAFPTIYSLIALLSNMVPNCGLLTLDISLPKALLQARGGVLYQYQVDKSELEIDTSSLSVTVKQIACNCIIGVNPQERIYKQTVFVDISVPLVDPALGVGALEEHYTAALHDMVQTVCERVAGSAYHTIESLATAVAQIVTLNYGHTVAKVRIEKPSAIAPIEAAAVEITRSKTFFENKDFWKVKLP</sequence>
<dbReference type="InterPro" id="IPR043133">
    <property type="entry name" value="GTP-CH-I_C/QueF"/>
</dbReference>
<evidence type="ECO:0000256" key="2">
    <source>
        <dbReference type="ARBA" id="ARBA00005013"/>
    </source>
</evidence>
<reference evidence="9 10" key="1">
    <citation type="submission" date="2015-01" db="EMBL/GenBank/DDBJ databases">
        <title>The Genome Sequence of Cladophialophora immunda CBS83496.</title>
        <authorList>
            <consortium name="The Broad Institute Genomics Platform"/>
            <person name="Cuomo C."/>
            <person name="de Hoog S."/>
            <person name="Gorbushina A."/>
            <person name="Stielow B."/>
            <person name="Teixiera M."/>
            <person name="Abouelleil A."/>
            <person name="Chapman S.B."/>
            <person name="Priest M."/>
            <person name="Young S.K."/>
            <person name="Wortman J."/>
            <person name="Nusbaum C."/>
            <person name="Birren B."/>
        </authorList>
    </citation>
    <scope>NUCLEOTIDE SEQUENCE [LARGE SCALE GENOMIC DNA]</scope>
    <source>
        <strain evidence="9 10">CBS 83496</strain>
    </source>
</reference>
<keyword evidence="6" id="KW-0456">Lyase</keyword>
<dbReference type="InterPro" id="IPR006157">
    <property type="entry name" value="FolB_dom"/>
</dbReference>
<evidence type="ECO:0000256" key="3">
    <source>
        <dbReference type="ARBA" id="ARBA00005708"/>
    </source>
</evidence>
<comment type="catalytic activity">
    <reaction evidence="1">
        <text>7,8-dihydroneopterin = 6-hydroxymethyl-7,8-dihydropterin + glycolaldehyde</text>
        <dbReference type="Rhea" id="RHEA:10540"/>
        <dbReference type="ChEBI" id="CHEBI:17001"/>
        <dbReference type="ChEBI" id="CHEBI:17071"/>
        <dbReference type="ChEBI" id="CHEBI:44841"/>
        <dbReference type="EC" id="4.1.2.25"/>
    </reaction>
</comment>
<dbReference type="PANTHER" id="PTHR42844:SF1">
    <property type="entry name" value="DIHYDRONEOPTERIN ALDOLASE 1-RELATED"/>
    <property type="match status" value="1"/>
</dbReference>
<keyword evidence="10" id="KW-1185">Reference proteome</keyword>
<comment type="pathway">
    <text evidence="2">Cofactor biosynthesis; tetrahydrofolate biosynthesis; 2-amino-4-hydroxy-6-hydroxymethyl-7,8-dihydropteridine diphosphate from 7,8-dihydroneopterin triphosphate: step 3/4.</text>
</comment>
<dbReference type="OrthoDB" id="5425486at2759"/>
<dbReference type="Gene3D" id="3.30.1130.10">
    <property type="match status" value="2"/>
</dbReference>
<dbReference type="VEuPathDB" id="FungiDB:PV07_11828"/>
<dbReference type="GeneID" id="27351022"/>
<evidence type="ECO:0000256" key="6">
    <source>
        <dbReference type="ARBA" id="ARBA00023239"/>
    </source>
</evidence>
<evidence type="ECO:0000259" key="8">
    <source>
        <dbReference type="SMART" id="SM00905"/>
    </source>
</evidence>
<dbReference type="Proteomes" id="UP000054466">
    <property type="component" value="Unassembled WGS sequence"/>
</dbReference>
<dbReference type="SUPFAM" id="SSF55620">
    <property type="entry name" value="Tetrahydrobiopterin biosynthesis enzymes-like"/>
    <property type="match status" value="2"/>
</dbReference>
<evidence type="ECO:0000256" key="7">
    <source>
        <dbReference type="ARBA" id="ARBA00032903"/>
    </source>
</evidence>
<organism evidence="9 10">
    <name type="scientific">Cladophialophora immunda</name>
    <dbReference type="NCBI Taxonomy" id="569365"/>
    <lineage>
        <taxon>Eukaryota</taxon>
        <taxon>Fungi</taxon>
        <taxon>Dikarya</taxon>
        <taxon>Ascomycota</taxon>
        <taxon>Pezizomycotina</taxon>
        <taxon>Eurotiomycetes</taxon>
        <taxon>Chaetothyriomycetidae</taxon>
        <taxon>Chaetothyriales</taxon>
        <taxon>Herpotrichiellaceae</taxon>
        <taxon>Cladophialophora</taxon>
    </lineage>
</organism>
<name>A0A0D2CJB0_9EURO</name>
<proteinExistence type="inferred from homology"/>
<comment type="similarity">
    <text evidence="3">Belongs to the DHNA family.</text>
</comment>
<dbReference type="SMART" id="SM00905">
    <property type="entry name" value="FolB"/>
    <property type="match status" value="1"/>
</dbReference>
<gene>
    <name evidence="9" type="ORF">PV07_11828</name>
</gene>
<dbReference type="EC" id="4.1.2.25" evidence="4"/>
<evidence type="ECO:0000256" key="4">
    <source>
        <dbReference type="ARBA" id="ARBA00013043"/>
    </source>
</evidence>
<dbReference type="GO" id="GO:0004150">
    <property type="term" value="F:dihydroneopterin aldolase activity"/>
    <property type="evidence" value="ECO:0007669"/>
    <property type="project" value="UniProtKB-EC"/>
</dbReference>
<evidence type="ECO:0000256" key="1">
    <source>
        <dbReference type="ARBA" id="ARBA00001353"/>
    </source>
</evidence>
<evidence type="ECO:0000313" key="9">
    <source>
        <dbReference type="EMBL" id="KIW23644.1"/>
    </source>
</evidence>
<dbReference type="NCBIfam" id="TIGR00526">
    <property type="entry name" value="folB_dom"/>
    <property type="match status" value="1"/>
</dbReference>
<protein>
    <recommendedName>
        <fullName evidence="4">dihydroneopterin aldolase</fullName>
        <ecNumber evidence="4">4.1.2.25</ecNumber>
    </recommendedName>
    <alternativeName>
        <fullName evidence="7">7,8-dihydroneopterin aldolase</fullName>
    </alternativeName>
</protein>
<evidence type="ECO:0000313" key="10">
    <source>
        <dbReference type="Proteomes" id="UP000054466"/>
    </source>
</evidence>